<protein>
    <submittedName>
        <fullName evidence="1">Uncharacterized protein</fullName>
    </submittedName>
</protein>
<sequence length="433" mass="45826">MRRGLVVNQMRASPDGMVELKESGESGNWVRVTSGKWDRDAVEVGRLTTRFGSRVDYGDFDVSLGQMLKFYGIDNDGIVSANEVDATISLLEHLTADDVQEARSTVNFRSEEFSISPSGYKSMMGDYRQMKYVLMYEAGRISPQLVPTENQIPSANPGQDGSFQAEHVAEPDVPHQNFDGTPLEPRGSNEVSAVDLREYAAEALITGGATVTFVGAAAGGVKALNAAQSGAIVALGNAAVAAGGALTAVIAPGVMTVTGSLGTGALLYRNIIALANQFGFAKELGKSAAYVEMGGNIILFSVGFHQTAEYLDDFFRNPSVKNALKTIGAVMATTGVGLAAAPGAKDVLQHARYGWLGALQNRLESATEFEILGTGMAAAGVTTTAAADYLPDRGRPRPTLADIFLRYGGWQLTVEQPASASEPNRLNFRGLQG</sequence>
<organism evidence="1 2">
    <name type="scientific">Burkholderia ambifaria MEX-5</name>
    <dbReference type="NCBI Taxonomy" id="396597"/>
    <lineage>
        <taxon>Bacteria</taxon>
        <taxon>Pseudomonadati</taxon>
        <taxon>Pseudomonadota</taxon>
        <taxon>Betaproteobacteria</taxon>
        <taxon>Burkholderiales</taxon>
        <taxon>Burkholderiaceae</taxon>
        <taxon>Burkholderia</taxon>
        <taxon>Burkholderia cepacia complex</taxon>
    </lineage>
</organism>
<gene>
    <name evidence="1" type="ORF">BamMEX5DRAFT_1811</name>
</gene>
<dbReference type="AlphaFoldDB" id="B1T1Z5"/>
<dbReference type="EMBL" id="ABLK01000040">
    <property type="protein sequence ID" value="EDT42414.1"/>
    <property type="molecule type" value="Genomic_DNA"/>
</dbReference>
<reference evidence="1 2" key="1">
    <citation type="submission" date="2008-03" db="EMBL/GenBank/DDBJ databases">
        <title>Sequencing of the draft genome and assembly of Burkholderia ambifaria MEX-5.</title>
        <authorList>
            <consortium name="US DOE Joint Genome Institute (JGI-PGF)"/>
            <person name="Copeland A."/>
            <person name="Lucas S."/>
            <person name="Lapidus A."/>
            <person name="Glavina del Rio T."/>
            <person name="Dalin E."/>
            <person name="Tice H."/>
            <person name="Bruce D."/>
            <person name="Goodwin L."/>
            <person name="Pitluck S."/>
            <person name="Larimer F."/>
            <person name="Land M.L."/>
            <person name="Hauser L."/>
            <person name="Tiedje J."/>
            <person name="Richardson P."/>
        </authorList>
    </citation>
    <scope>NUCLEOTIDE SEQUENCE [LARGE SCALE GENOMIC DNA]</scope>
    <source>
        <strain evidence="1 2">MEX-5</strain>
    </source>
</reference>
<dbReference type="Proteomes" id="UP000004814">
    <property type="component" value="Unassembled WGS sequence"/>
</dbReference>
<dbReference type="PATRIC" id="fig|396597.7.peg.6426"/>
<evidence type="ECO:0000313" key="1">
    <source>
        <dbReference type="EMBL" id="EDT42414.1"/>
    </source>
</evidence>
<comment type="caution">
    <text evidence="1">The sequence shown here is derived from an EMBL/GenBank/DDBJ whole genome shotgun (WGS) entry which is preliminary data.</text>
</comment>
<proteinExistence type="predicted"/>
<name>B1T1Z5_9BURK</name>
<evidence type="ECO:0000313" key="2">
    <source>
        <dbReference type="Proteomes" id="UP000004814"/>
    </source>
</evidence>
<accession>B1T1Z5</accession>